<sequence>MSAFTTPVELVAEELRTDQSTRQTRIKWVMVVDAELPAGLIANATACLGAVIGRALPNVLGPDAKDGSGTIHPGLPWLGCPILAADATALARIRAKALDRPDILIADMSELAQNGRVYDEYQDTLATTDAEDIRYRALAIVGPRNRVDKLVGGLSLLR</sequence>
<dbReference type="Gene3D" id="3.40.1490.10">
    <property type="entry name" value="Bit1"/>
    <property type="match status" value="1"/>
</dbReference>
<evidence type="ECO:0000313" key="1">
    <source>
        <dbReference type="EMBL" id="MBB4677488.1"/>
    </source>
</evidence>
<dbReference type="PIRSF" id="PIRSF033736">
    <property type="entry name" value="UCP033763"/>
    <property type="match status" value="1"/>
</dbReference>
<evidence type="ECO:0008006" key="3">
    <source>
        <dbReference type="Google" id="ProtNLM"/>
    </source>
</evidence>
<comment type="caution">
    <text evidence="1">The sequence shown here is derived from an EMBL/GenBank/DDBJ whole genome shotgun (WGS) entry which is preliminary data.</text>
</comment>
<evidence type="ECO:0000313" key="2">
    <source>
        <dbReference type="Proteomes" id="UP000533598"/>
    </source>
</evidence>
<organism evidence="1 2">
    <name type="scientific">Crossiella cryophila</name>
    <dbReference type="NCBI Taxonomy" id="43355"/>
    <lineage>
        <taxon>Bacteria</taxon>
        <taxon>Bacillati</taxon>
        <taxon>Actinomycetota</taxon>
        <taxon>Actinomycetes</taxon>
        <taxon>Pseudonocardiales</taxon>
        <taxon>Pseudonocardiaceae</taxon>
        <taxon>Crossiella</taxon>
    </lineage>
</organism>
<proteinExistence type="predicted"/>
<dbReference type="Pfam" id="PF09391">
    <property type="entry name" value="DUF2000"/>
    <property type="match status" value="1"/>
</dbReference>
<dbReference type="RefSeq" id="WP_185003430.1">
    <property type="nucleotide sequence ID" value="NZ_BAAAUI010000049.1"/>
</dbReference>
<dbReference type="SUPFAM" id="SSF102462">
    <property type="entry name" value="Peptidyl-tRNA hydrolase II"/>
    <property type="match status" value="1"/>
</dbReference>
<gene>
    <name evidence="1" type="ORF">HNR67_003606</name>
</gene>
<dbReference type="InterPro" id="IPR017021">
    <property type="entry name" value="UCP033763"/>
</dbReference>
<accession>A0A7W7CAD5</accession>
<dbReference type="InterPro" id="IPR018988">
    <property type="entry name" value="DUF2000"/>
</dbReference>
<dbReference type="EMBL" id="JACHMH010000001">
    <property type="protein sequence ID" value="MBB4677488.1"/>
    <property type="molecule type" value="Genomic_DNA"/>
</dbReference>
<protein>
    <recommendedName>
        <fullName evidence="3">DUF2000 domain-containing protein</fullName>
    </recommendedName>
</protein>
<keyword evidence="2" id="KW-1185">Reference proteome</keyword>
<dbReference type="AlphaFoldDB" id="A0A7W7CAD5"/>
<dbReference type="Proteomes" id="UP000533598">
    <property type="component" value="Unassembled WGS sequence"/>
</dbReference>
<dbReference type="InterPro" id="IPR023476">
    <property type="entry name" value="Pep_tRNA_hydro_II_dom_sf"/>
</dbReference>
<reference evidence="1 2" key="1">
    <citation type="submission" date="2020-08" db="EMBL/GenBank/DDBJ databases">
        <title>Sequencing the genomes of 1000 actinobacteria strains.</title>
        <authorList>
            <person name="Klenk H.-P."/>
        </authorList>
    </citation>
    <scope>NUCLEOTIDE SEQUENCE [LARGE SCALE GENOMIC DNA]</scope>
    <source>
        <strain evidence="1 2">DSM 44230</strain>
    </source>
</reference>
<name>A0A7W7CAD5_9PSEU</name>